<keyword evidence="5" id="KW-0812">Transmembrane</keyword>
<comment type="similarity">
    <text evidence="2">Belongs to the outer membrane factor (OMF) (TC 1.B.17) family.</text>
</comment>
<dbReference type="Proteomes" id="UP000199647">
    <property type="component" value="Unassembled WGS sequence"/>
</dbReference>
<feature type="signal peptide" evidence="8">
    <location>
        <begin position="1"/>
        <end position="25"/>
    </location>
</feature>
<feature type="chain" id="PRO_5011657688" evidence="8">
    <location>
        <begin position="26"/>
        <end position="465"/>
    </location>
</feature>
<dbReference type="PANTHER" id="PTHR30026:SF22">
    <property type="entry name" value="OUTER MEMBRANE EFFLUX PROTEIN"/>
    <property type="match status" value="1"/>
</dbReference>
<evidence type="ECO:0000313" key="9">
    <source>
        <dbReference type="EMBL" id="SEQ84707.1"/>
    </source>
</evidence>
<comment type="subcellular location">
    <subcellularLocation>
        <location evidence="1">Cell outer membrane</location>
    </subcellularLocation>
</comment>
<dbReference type="SUPFAM" id="SSF56954">
    <property type="entry name" value="Outer membrane efflux proteins (OEP)"/>
    <property type="match status" value="1"/>
</dbReference>
<gene>
    <name evidence="9" type="ORF">SAMN05216548_10879</name>
</gene>
<dbReference type="OrthoDB" id="9789368at2"/>
<dbReference type="PANTHER" id="PTHR30026">
    <property type="entry name" value="OUTER MEMBRANE PROTEIN TOLC"/>
    <property type="match status" value="1"/>
</dbReference>
<evidence type="ECO:0000256" key="8">
    <source>
        <dbReference type="SAM" id="SignalP"/>
    </source>
</evidence>
<dbReference type="GO" id="GO:0015562">
    <property type="term" value="F:efflux transmembrane transporter activity"/>
    <property type="evidence" value="ECO:0007669"/>
    <property type="project" value="InterPro"/>
</dbReference>
<protein>
    <submittedName>
        <fullName evidence="9">Outer membrane protein</fullName>
    </submittedName>
</protein>
<keyword evidence="4" id="KW-1134">Transmembrane beta strand</keyword>
<evidence type="ECO:0000256" key="7">
    <source>
        <dbReference type="ARBA" id="ARBA00023237"/>
    </source>
</evidence>
<organism evidence="9 10">
    <name type="scientific">Faunimonas pinastri</name>
    <dbReference type="NCBI Taxonomy" id="1855383"/>
    <lineage>
        <taxon>Bacteria</taxon>
        <taxon>Pseudomonadati</taxon>
        <taxon>Pseudomonadota</taxon>
        <taxon>Alphaproteobacteria</taxon>
        <taxon>Hyphomicrobiales</taxon>
        <taxon>Afifellaceae</taxon>
        <taxon>Faunimonas</taxon>
    </lineage>
</organism>
<keyword evidence="8" id="KW-0732">Signal</keyword>
<keyword evidence="7" id="KW-0998">Cell outer membrane</keyword>
<evidence type="ECO:0000256" key="2">
    <source>
        <dbReference type="ARBA" id="ARBA00007613"/>
    </source>
</evidence>
<evidence type="ECO:0000256" key="6">
    <source>
        <dbReference type="ARBA" id="ARBA00023136"/>
    </source>
</evidence>
<dbReference type="AlphaFoldDB" id="A0A1H9JD71"/>
<dbReference type="InterPro" id="IPR010130">
    <property type="entry name" value="T1SS_OMP_TolC"/>
</dbReference>
<evidence type="ECO:0000313" key="10">
    <source>
        <dbReference type="Proteomes" id="UP000199647"/>
    </source>
</evidence>
<dbReference type="RefSeq" id="WP_143061951.1">
    <property type="nucleotide sequence ID" value="NZ_FOFG01000008.1"/>
</dbReference>
<dbReference type="GO" id="GO:1990281">
    <property type="term" value="C:efflux pump complex"/>
    <property type="evidence" value="ECO:0007669"/>
    <property type="project" value="TreeGrafter"/>
</dbReference>
<evidence type="ECO:0000256" key="4">
    <source>
        <dbReference type="ARBA" id="ARBA00022452"/>
    </source>
</evidence>
<accession>A0A1H9JD71</accession>
<dbReference type="GO" id="GO:0015288">
    <property type="term" value="F:porin activity"/>
    <property type="evidence" value="ECO:0007669"/>
    <property type="project" value="TreeGrafter"/>
</dbReference>
<keyword evidence="10" id="KW-1185">Reference proteome</keyword>
<name>A0A1H9JD71_9HYPH</name>
<dbReference type="Gene3D" id="1.20.1600.10">
    <property type="entry name" value="Outer membrane efflux proteins (OEP)"/>
    <property type="match status" value="1"/>
</dbReference>
<keyword evidence="6" id="KW-0472">Membrane</keyword>
<reference evidence="9 10" key="1">
    <citation type="submission" date="2016-10" db="EMBL/GenBank/DDBJ databases">
        <authorList>
            <person name="de Groot N.N."/>
        </authorList>
    </citation>
    <scope>NUCLEOTIDE SEQUENCE [LARGE SCALE GENOMIC DNA]</scope>
    <source>
        <strain evidence="9 10">A52C2</strain>
    </source>
</reference>
<dbReference type="EMBL" id="FOFG01000008">
    <property type="protein sequence ID" value="SEQ84707.1"/>
    <property type="molecule type" value="Genomic_DNA"/>
</dbReference>
<dbReference type="NCBIfam" id="TIGR01844">
    <property type="entry name" value="type_I_sec_TolC"/>
    <property type="match status" value="1"/>
</dbReference>
<proteinExistence type="inferred from homology"/>
<dbReference type="Pfam" id="PF02321">
    <property type="entry name" value="OEP"/>
    <property type="match status" value="2"/>
</dbReference>
<evidence type="ECO:0000256" key="1">
    <source>
        <dbReference type="ARBA" id="ARBA00004442"/>
    </source>
</evidence>
<evidence type="ECO:0000256" key="3">
    <source>
        <dbReference type="ARBA" id="ARBA00022448"/>
    </source>
</evidence>
<keyword evidence="3" id="KW-0813">Transport</keyword>
<dbReference type="InterPro" id="IPR051906">
    <property type="entry name" value="TolC-like"/>
</dbReference>
<dbReference type="GO" id="GO:0009279">
    <property type="term" value="C:cell outer membrane"/>
    <property type="evidence" value="ECO:0007669"/>
    <property type="project" value="UniProtKB-SubCell"/>
</dbReference>
<evidence type="ECO:0000256" key="5">
    <source>
        <dbReference type="ARBA" id="ARBA00022692"/>
    </source>
</evidence>
<sequence length="465" mass="49662">MSRHILTLLISVSGLAVSALAPAHAETMAQALASAYANNPQINAARAGLRATDEYVPQAKAALRPQISAYTTGTANTTRTQSPSTSGVPVTANTFQYSNGLQATQTLFQGFRNRNAINEADANVLSSRASLENTVQTVLYDAAQSYLNVVYDQAVLQLNRNDVTYLQRELQAAEDQFKVGESTRTDVAQARSQLSTAISNVSSAEATLKQDQATYRQLVGHDPVNLRSEFPFESRLPRSVSEAANVAIKEHPSVLSASYAVDAANFAVKQAEGLLLPTITLQGTAEHTGGSVNELGQSSHQFTNEAQVVGQISIPLYAGGAYASQIRQAKETLGQRKIQVDQARDQVRQAAVASFGNLAAAKASITAATAAVQAEQIAVSGVEEEQKVGQRTLLDVLDERQNLLNAQVQVVSGQRNRGLASLALLQATGRLGLDHLNLPATAYKPQSHYQAVKDKWGGLRTPDGR</sequence>
<dbReference type="InterPro" id="IPR003423">
    <property type="entry name" value="OMP_efflux"/>
</dbReference>
<dbReference type="STRING" id="1855383.SAMN05216548_10879"/>